<dbReference type="SUPFAM" id="SSF52172">
    <property type="entry name" value="CheY-like"/>
    <property type="match status" value="1"/>
</dbReference>
<protein>
    <submittedName>
        <fullName evidence="4">ANTAR domain-containing protein</fullName>
    </submittedName>
</protein>
<dbReference type="InterPro" id="IPR005561">
    <property type="entry name" value="ANTAR"/>
</dbReference>
<gene>
    <name evidence="4" type="ORF">C8D78_0301</name>
</gene>
<evidence type="ECO:0000313" key="5">
    <source>
        <dbReference type="Proteomes" id="UP000276055"/>
    </source>
</evidence>
<dbReference type="Gene3D" id="1.10.10.10">
    <property type="entry name" value="Winged helix-like DNA-binding domain superfamily/Winged helix DNA-binding domain"/>
    <property type="match status" value="1"/>
</dbReference>
<dbReference type="InterPro" id="IPR036388">
    <property type="entry name" value="WH-like_DNA-bd_sf"/>
</dbReference>
<dbReference type="SUPFAM" id="SSF55781">
    <property type="entry name" value="GAF domain-like"/>
    <property type="match status" value="1"/>
</dbReference>
<dbReference type="PROSITE" id="PS50921">
    <property type="entry name" value="ANTAR"/>
    <property type="match status" value="1"/>
</dbReference>
<evidence type="ECO:0000259" key="3">
    <source>
        <dbReference type="PROSITE" id="PS50921"/>
    </source>
</evidence>
<dbReference type="RefSeq" id="WP_147429519.1">
    <property type="nucleotide sequence ID" value="NZ_RBIR01000001.1"/>
</dbReference>
<dbReference type="InterPro" id="IPR029016">
    <property type="entry name" value="GAF-like_dom_sf"/>
</dbReference>
<dbReference type="Pfam" id="PF03861">
    <property type="entry name" value="ANTAR"/>
    <property type="match status" value="1"/>
</dbReference>
<dbReference type="InterPro" id="IPR011006">
    <property type="entry name" value="CheY-like_superfamily"/>
</dbReference>
<accession>A0A495FL79</accession>
<dbReference type="Proteomes" id="UP000276055">
    <property type="component" value="Unassembled WGS sequence"/>
</dbReference>
<keyword evidence="2" id="KW-0804">Transcription</keyword>
<comment type="caution">
    <text evidence="4">The sequence shown here is derived from an EMBL/GenBank/DDBJ whole genome shotgun (WGS) entry which is preliminary data.</text>
</comment>
<proteinExistence type="predicted"/>
<dbReference type="GO" id="GO:0003723">
    <property type="term" value="F:RNA binding"/>
    <property type="evidence" value="ECO:0007669"/>
    <property type="project" value="InterPro"/>
</dbReference>
<dbReference type="SMART" id="SM01012">
    <property type="entry name" value="ANTAR"/>
    <property type="match status" value="1"/>
</dbReference>
<name>A0A495FL79_9MICC</name>
<dbReference type="Gene3D" id="3.30.450.40">
    <property type="match status" value="1"/>
</dbReference>
<evidence type="ECO:0000256" key="1">
    <source>
        <dbReference type="ARBA" id="ARBA00023015"/>
    </source>
</evidence>
<dbReference type="OrthoDB" id="3820533at2"/>
<evidence type="ECO:0000313" key="4">
    <source>
        <dbReference type="EMBL" id="RKR29983.1"/>
    </source>
</evidence>
<feature type="domain" description="ANTAR" evidence="3">
    <location>
        <begin position="176"/>
        <end position="237"/>
    </location>
</feature>
<dbReference type="EMBL" id="RBIR01000001">
    <property type="protein sequence ID" value="RKR29983.1"/>
    <property type="molecule type" value="Genomic_DNA"/>
</dbReference>
<dbReference type="AlphaFoldDB" id="A0A495FL79"/>
<reference evidence="4 5" key="1">
    <citation type="submission" date="2018-10" db="EMBL/GenBank/DDBJ databases">
        <title>Genomic Encyclopedia of Type Strains, Phase IV (KMG-IV): sequencing the most valuable type-strain genomes for metagenomic binning, comparative biology and taxonomic classification.</title>
        <authorList>
            <person name="Goeker M."/>
        </authorList>
    </citation>
    <scope>NUCLEOTIDE SEQUENCE [LARGE SCALE GENOMIC DNA]</scope>
    <source>
        <strain evidence="4 5">DSM 25586</strain>
    </source>
</reference>
<keyword evidence="1" id="KW-0805">Transcription regulation</keyword>
<evidence type="ECO:0000256" key="2">
    <source>
        <dbReference type="ARBA" id="ARBA00023163"/>
    </source>
</evidence>
<organism evidence="4 5">
    <name type="scientific">Arthrobacter oryzae</name>
    <dbReference type="NCBI Taxonomy" id="409290"/>
    <lineage>
        <taxon>Bacteria</taxon>
        <taxon>Bacillati</taxon>
        <taxon>Actinomycetota</taxon>
        <taxon>Actinomycetes</taxon>
        <taxon>Micrococcales</taxon>
        <taxon>Micrococcaceae</taxon>
        <taxon>Arthrobacter</taxon>
    </lineage>
</organism>
<sequence>MKLEEQRLGGTTTADALQELVLASADLDEFLGELARLAADGLSRGGLPVVCAVRVARPKKPARTGAGGPHALALAQMQSRDGDGPAIAAMGEARTVYIRDLTQGNEWPEFGKTAAAGGYLAVLSIPITLDDKGGSDHRAAVSFYAGRRSGFTAGDIGTAEDFARQASRPLRLSLRIDRLQEARDDLEKAMQSRAVIDMAIGVIMAQNRCRPDEAITVLRKASNARNTKVRDVAASIVASIAGTTDIHSRFEV</sequence>